<gene>
    <name evidence="1" type="ORF">METZ01_LOCUS149753</name>
</gene>
<dbReference type="EMBL" id="UINC01024033">
    <property type="protein sequence ID" value="SVA96899.1"/>
    <property type="molecule type" value="Genomic_DNA"/>
</dbReference>
<organism evidence="1">
    <name type="scientific">marine metagenome</name>
    <dbReference type="NCBI Taxonomy" id="408172"/>
    <lineage>
        <taxon>unclassified sequences</taxon>
        <taxon>metagenomes</taxon>
        <taxon>ecological metagenomes</taxon>
    </lineage>
</organism>
<name>A0A382A6A2_9ZZZZ</name>
<sequence>MFYKVQVLDAKGKLKKLLTSDMLSKRHWDLFPDNIKKAEKEKKSKTNKKNKFNAFKARKLLGYGKLEIAGKK</sequence>
<evidence type="ECO:0000313" key="1">
    <source>
        <dbReference type="EMBL" id="SVA96899.1"/>
    </source>
</evidence>
<protein>
    <submittedName>
        <fullName evidence="1">Uncharacterized protein</fullName>
    </submittedName>
</protein>
<reference evidence="1" key="1">
    <citation type="submission" date="2018-05" db="EMBL/GenBank/DDBJ databases">
        <authorList>
            <person name="Lanie J.A."/>
            <person name="Ng W.-L."/>
            <person name="Kazmierczak K.M."/>
            <person name="Andrzejewski T.M."/>
            <person name="Davidsen T.M."/>
            <person name="Wayne K.J."/>
            <person name="Tettelin H."/>
            <person name="Glass J.I."/>
            <person name="Rusch D."/>
            <person name="Podicherti R."/>
            <person name="Tsui H.-C.T."/>
            <person name="Winkler M.E."/>
        </authorList>
    </citation>
    <scope>NUCLEOTIDE SEQUENCE</scope>
</reference>
<accession>A0A382A6A2</accession>
<proteinExistence type="predicted"/>
<dbReference type="AlphaFoldDB" id="A0A382A6A2"/>